<keyword evidence="1" id="KW-0812">Transmembrane</keyword>
<evidence type="ECO:0000256" key="1">
    <source>
        <dbReference type="SAM" id="Phobius"/>
    </source>
</evidence>
<dbReference type="EMBL" id="JAOTIF010000020">
    <property type="protein sequence ID" value="MCU7551350.1"/>
    <property type="molecule type" value="Genomic_DNA"/>
</dbReference>
<comment type="caution">
    <text evidence="2">The sequence shown here is derived from an EMBL/GenBank/DDBJ whole genome shotgun (WGS) entry which is preliminary data.</text>
</comment>
<dbReference type="AlphaFoldDB" id="A0A9X2XYU9"/>
<dbReference type="InterPro" id="IPR025495">
    <property type="entry name" value="DUF4386"/>
</dbReference>
<dbReference type="RefSeq" id="WP_279298789.1">
    <property type="nucleotide sequence ID" value="NZ_JAOTIF010000020.1"/>
</dbReference>
<evidence type="ECO:0000313" key="3">
    <source>
        <dbReference type="Proteomes" id="UP001155483"/>
    </source>
</evidence>
<reference evidence="2" key="2">
    <citation type="submission" date="2023-04" db="EMBL/GenBank/DDBJ databases">
        <title>Paracnuella aquatica gen. nov., sp. nov., a member of the family Chitinophagaceae isolated from a hot spring.</title>
        <authorList>
            <person name="Wang C."/>
        </authorList>
    </citation>
    <scope>NUCLEOTIDE SEQUENCE</scope>
    <source>
        <strain evidence="2">LB-8</strain>
    </source>
</reference>
<reference evidence="2" key="1">
    <citation type="submission" date="2022-09" db="EMBL/GenBank/DDBJ databases">
        <authorList>
            <person name="Yuan C."/>
            <person name="Ke Z."/>
        </authorList>
    </citation>
    <scope>NUCLEOTIDE SEQUENCE</scope>
    <source>
        <strain evidence="2">LB-8</strain>
    </source>
</reference>
<feature type="transmembrane region" description="Helical" evidence="1">
    <location>
        <begin position="178"/>
        <end position="199"/>
    </location>
</feature>
<keyword evidence="3" id="KW-1185">Reference proteome</keyword>
<sequence length="237" mass="26292">MENQAAITAQYKAARLAGLLYLIAMATGFFAEFYVRFPSTLVVSGDAAKTASNIMANERLYRIGIANNLITFAIDVPLIWALYVLLRPVNRNLALLAVFFRLIETTIACVAIINYYVAMQFISDADHLKAFDSNQIQALSILHDTYALTFVVVAIFLGLGSAVFNYLLFKSRYIPRVLAAWGIFSSFLLLISQFAIVIFPEVEKTIIPACYGPIAIDEIALGFWLLIKGANIPKMES</sequence>
<organism evidence="2 3">
    <name type="scientific">Paraflavisolibacter caeni</name>
    <dbReference type="NCBI Taxonomy" id="2982496"/>
    <lineage>
        <taxon>Bacteria</taxon>
        <taxon>Pseudomonadati</taxon>
        <taxon>Bacteroidota</taxon>
        <taxon>Chitinophagia</taxon>
        <taxon>Chitinophagales</taxon>
        <taxon>Chitinophagaceae</taxon>
        <taxon>Paraflavisolibacter</taxon>
    </lineage>
</organism>
<protein>
    <submittedName>
        <fullName evidence="2">DUF4386 domain-containing protein</fullName>
    </submittedName>
</protein>
<keyword evidence="1" id="KW-0472">Membrane</keyword>
<feature type="transmembrane region" description="Helical" evidence="1">
    <location>
        <begin position="16"/>
        <end position="35"/>
    </location>
</feature>
<proteinExistence type="predicted"/>
<feature type="transmembrane region" description="Helical" evidence="1">
    <location>
        <begin position="93"/>
        <end position="117"/>
    </location>
</feature>
<feature type="transmembrane region" description="Helical" evidence="1">
    <location>
        <begin position="146"/>
        <end position="169"/>
    </location>
</feature>
<feature type="transmembrane region" description="Helical" evidence="1">
    <location>
        <begin position="205"/>
        <end position="227"/>
    </location>
</feature>
<gene>
    <name evidence="2" type="ORF">OCK74_19670</name>
</gene>
<accession>A0A9X2XYU9</accession>
<keyword evidence="1" id="KW-1133">Transmembrane helix</keyword>
<dbReference type="Proteomes" id="UP001155483">
    <property type="component" value="Unassembled WGS sequence"/>
</dbReference>
<name>A0A9X2XYU9_9BACT</name>
<evidence type="ECO:0000313" key="2">
    <source>
        <dbReference type="EMBL" id="MCU7551350.1"/>
    </source>
</evidence>
<dbReference type="Pfam" id="PF14329">
    <property type="entry name" value="DUF4386"/>
    <property type="match status" value="1"/>
</dbReference>
<feature type="transmembrane region" description="Helical" evidence="1">
    <location>
        <begin position="65"/>
        <end position="86"/>
    </location>
</feature>